<dbReference type="EMBL" id="KZ305031">
    <property type="protein sequence ID" value="PIA47234.1"/>
    <property type="molecule type" value="Genomic_DNA"/>
</dbReference>
<evidence type="ECO:0000259" key="2">
    <source>
        <dbReference type="PROSITE" id="PS50006"/>
    </source>
</evidence>
<dbReference type="Pfam" id="PF00498">
    <property type="entry name" value="FHA"/>
    <property type="match status" value="1"/>
</dbReference>
<dbReference type="PANTHER" id="PTHR22593">
    <property type="entry name" value="TRANSMEMBRANE PROTEIN 18"/>
    <property type="match status" value="1"/>
</dbReference>
<dbReference type="AlphaFoldDB" id="A0A2G5DUM3"/>
<dbReference type="STRING" id="218851.A0A2G5DUM3"/>
<feature type="compositionally biased region" description="Basic and acidic residues" evidence="1">
    <location>
        <begin position="372"/>
        <end position="386"/>
    </location>
</feature>
<dbReference type="CDD" id="cd09880">
    <property type="entry name" value="PIN_Smg5-6-like"/>
    <property type="match status" value="1"/>
</dbReference>
<dbReference type="InParanoid" id="A0A2G5DUM3"/>
<evidence type="ECO:0000256" key="1">
    <source>
        <dbReference type="SAM" id="MobiDB-lite"/>
    </source>
</evidence>
<dbReference type="InterPro" id="IPR000253">
    <property type="entry name" value="FHA_dom"/>
</dbReference>
<reference evidence="3 4" key="1">
    <citation type="submission" date="2017-09" db="EMBL/GenBank/DDBJ databases">
        <title>WGS assembly of Aquilegia coerulea Goldsmith.</title>
        <authorList>
            <person name="Hodges S."/>
            <person name="Kramer E."/>
            <person name="Nordborg M."/>
            <person name="Tomkins J."/>
            <person name="Borevitz J."/>
            <person name="Derieg N."/>
            <person name="Yan J."/>
            <person name="Mihaltcheva S."/>
            <person name="Hayes R.D."/>
            <person name="Rokhsar D."/>
        </authorList>
    </citation>
    <scope>NUCLEOTIDE SEQUENCE [LARGE SCALE GENOMIC DNA]</scope>
    <source>
        <strain evidence="4">cv. Goldsmith</strain>
    </source>
</reference>
<accession>A0A2G5DUM3</accession>
<feature type="compositionally biased region" description="Basic and acidic residues" evidence="1">
    <location>
        <begin position="49"/>
        <end position="58"/>
    </location>
</feature>
<dbReference type="InterPro" id="IPR029060">
    <property type="entry name" value="PIN-like_dom_sf"/>
</dbReference>
<evidence type="ECO:0000313" key="3">
    <source>
        <dbReference type="EMBL" id="PIA47234.1"/>
    </source>
</evidence>
<keyword evidence="4" id="KW-1185">Reference proteome</keyword>
<dbReference type="InterPro" id="IPR002716">
    <property type="entry name" value="PIN_dom"/>
</dbReference>
<dbReference type="PANTHER" id="PTHR22593:SF8">
    <property type="entry name" value="FHA DOMAIN-CONTAINING PROTEIN PS1"/>
    <property type="match status" value="1"/>
</dbReference>
<dbReference type="FunCoup" id="A0A2G5DUM3">
    <property type="interactions" value="268"/>
</dbReference>
<dbReference type="GO" id="GO:0031965">
    <property type="term" value="C:nuclear membrane"/>
    <property type="evidence" value="ECO:0007669"/>
    <property type="project" value="TreeGrafter"/>
</dbReference>
<protein>
    <recommendedName>
        <fullName evidence="2">FHA domain-containing protein</fullName>
    </recommendedName>
</protein>
<dbReference type="Gene3D" id="2.60.200.20">
    <property type="match status" value="1"/>
</dbReference>
<dbReference type="SUPFAM" id="SSF49879">
    <property type="entry name" value="SMAD/FHA domain"/>
    <property type="match status" value="1"/>
</dbReference>
<dbReference type="SMART" id="SM00240">
    <property type="entry name" value="FHA"/>
    <property type="match status" value="1"/>
</dbReference>
<dbReference type="Pfam" id="PF13638">
    <property type="entry name" value="PIN_4"/>
    <property type="match status" value="1"/>
</dbReference>
<evidence type="ECO:0000313" key="4">
    <source>
        <dbReference type="Proteomes" id="UP000230069"/>
    </source>
</evidence>
<proteinExistence type="predicted"/>
<dbReference type="Gene3D" id="3.40.50.1010">
    <property type="entry name" value="5'-nuclease"/>
    <property type="match status" value="1"/>
</dbReference>
<feature type="region of interest" description="Disordered" evidence="1">
    <location>
        <begin position="362"/>
        <end position="386"/>
    </location>
</feature>
<organism evidence="3 4">
    <name type="scientific">Aquilegia coerulea</name>
    <name type="common">Rocky mountain columbine</name>
    <dbReference type="NCBI Taxonomy" id="218851"/>
    <lineage>
        <taxon>Eukaryota</taxon>
        <taxon>Viridiplantae</taxon>
        <taxon>Streptophyta</taxon>
        <taxon>Embryophyta</taxon>
        <taxon>Tracheophyta</taxon>
        <taxon>Spermatophyta</taxon>
        <taxon>Magnoliopsida</taxon>
        <taxon>Ranunculales</taxon>
        <taxon>Ranunculaceae</taxon>
        <taxon>Thalictroideae</taxon>
        <taxon>Aquilegia</taxon>
    </lineage>
</organism>
<feature type="domain" description="FHA" evidence="2">
    <location>
        <begin position="67"/>
        <end position="118"/>
    </location>
</feature>
<dbReference type="PROSITE" id="PS50006">
    <property type="entry name" value="FHA_DOMAIN"/>
    <property type="match status" value="1"/>
</dbReference>
<dbReference type="OrthoDB" id="444265at2759"/>
<dbReference type="Proteomes" id="UP000230069">
    <property type="component" value="Unassembled WGS sequence"/>
</dbReference>
<dbReference type="SUPFAM" id="SSF88723">
    <property type="entry name" value="PIN domain-like"/>
    <property type="match status" value="1"/>
</dbReference>
<gene>
    <name evidence="3" type="ORF">AQUCO_01400132v1</name>
</gene>
<sequence length="749" mass="84889">MAEKKEETEEKKIPVFTVFKKGMIFKNIFLLDKNTPSPLISNTPQSIKSTERNNPKDDIFDDDEEMLLVGRHPDCNIMLEHPSISRFHLQIRLQPSLQKLSVIDLSSAHGTWVSDRKIEPQVSVELSEGDSLRLGGSTRSYRLHWIPLSRVFDVENPLVSPNFENPLPPDEIEEEKMSKNENMILLEQKHNPSAPPMPEFMKFTLTDDVEVLSPYSIHNEEENYSPIGVIDHSVLSRSSGPLGSESVNSSPLLVERISPERIKQQFDNENQENSPITFAEAVPLVEENQENEPLRLEEESNTHSLWSRRGKPASLIKIQTARSKGKNMEVGRDVGTDSENCNAINLIPQVLFAGSDRGEDIVTPGIDNYTPKTERRSQSGKKGRMEELEHQKFYNSLSSNGDEKKSMSTFSEKENLTPIVLHGSRLKKPLFGSQLRQEEEMIMCKRRLGRVPFQSLVINSNMSNKSQVSVSNATTRGSSFCDKTKDTTVPTDVNQSFGEASKRWYMVVDTNCLLNKDSRRSLQLLQGLRGTQLIIPRLVIRELDFLKRRGNLFRRETEVTSVLQWIEQCMVETKWWIHVQNTMEESRPIAPTPPASPHFSSWLSEASSGVFGRSPWGSLEEIVSPTAEDHILDCALLFKRNKKDHGQLVLLSDDISLKIKAMAEGLLCETAEEFRESLVNPYSTRFLWVQSTPRGPTWSSLEEAGDLRGNYYRVPLKKTTSKTAEGAKKGLKLILLHNYSHYGQIGSVN</sequence>
<dbReference type="InterPro" id="IPR008984">
    <property type="entry name" value="SMAD_FHA_dom_sf"/>
</dbReference>
<name>A0A2G5DUM3_AQUCA</name>
<feature type="region of interest" description="Disordered" evidence="1">
    <location>
        <begin position="40"/>
        <end position="59"/>
    </location>
</feature>